<keyword evidence="1" id="KW-0328">Glycosyltransferase</keyword>
<feature type="domain" description="Glycosyl hydrolase 94 supersandwich" evidence="5">
    <location>
        <begin position="2058"/>
        <end position="2327"/>
    </location>
</feature>
<dbReference type="InterPro" id="IPR037824">
    <property type="entry name" value="GH94N_2_NdvB"/>
</dbReference>
<dbReference type="Gene3D" id="1.50.10.140">
    <property type="match status" value="1"/>
</dbReference>
<sequence>MLKAVDRAEDERSGEPLREAYLSAEDLARLGEHLAGQTRTTLPGGGTFDFTARQRDNERSIRRAYRASLAAVRAGEVITSAAEWLADNHYILEKNVRQVERDLPPRFFRELPSIAIDGGSVPRGLALAWLYVAHAHSSVSLETLTPLVEGYQRVRTLRIGELWALPSMLRFVLIENMRRISARVSQAREMRGRANALADRLLSLEEGESVVDVLEGYEDLTADDAFAAQLLYRLRDGGVRSGEAMNWLEASLAARDSGIEQVLFSEHNRLAEDNVTAGNTVTSLRLIDDIDWSEWFEDTSAVDAILRETPAFAALDFASRDRYRQTVEVLARRSGTSEIEVARTAKKLAEGGEPERGEGPCDIGFYLAGNRKPRLEARLGKGPAFKERVRRAYRRLDWLGVAVPILAFTAVFLVIVGGLLGAIGVAPLGIVLLLVFFVLPASEAASGLFNTLAGLFTAPSRLIGYEYLEGVPAESRTLVVVPCLISSRDGVAELLRNLEVHYLATTPGEVFFAILSDWPDSDVEENAKDAAVLTAAREGIAALNARYAADGQRRFFVFHRRRLHNPAEGKWMGWERKRGKLHELNRLLRGDPDTTIMADGQVPPADIRYVMTLDADTRLTRDAVTRLVGKMAHPTNAPVTIPGDGRVRAGYGILQPRVTASLTTGDEASAYQRIFSVNRGLDPYAFTVSDVYQDLLDEGSFTGKGLYHVDSFEAAIAGRIGENAVLSHDLLEGSLARCALASDVELVEDFPTRYEVEVSRQHRWTRGDWQLLPFVFSPKSPVSGLGRWKMIDNLRRSLTPIAWLAASVAGWCVLPAVPALVWQAILIFSLFVGQTLSLVVGALPRQADIVAGAHLHSVFSEINAANAQAALRIVFVSHSAYVMGDAICRALYRMFVSRRHLLEWRTAAQAQQGAHRLVRDYFANMWQAPLVALAALVVAALTGGTGIVVAVPFAVLWALAPIAAWSVSQPAEGEDAVHASEATREKLRRYARRTWRYFAVFANAENNHLPPDNMQEDPEERVAHRTSPTNIGLYLLSTVSARDFGWIGLSETVRRLSDTLDTCGRMQKHRGHLYNWYDTRTLEPLMPRYVSSVDSGNLAGHLVAVAAACDQWAQAPAAHLDVGVDGIADVAAILSETIEALSEDRRSFQSLHRRLSERVASFDRAIATMRREPEFTSIRSINLTVLAREIRQLAVNLDHEIDTDESHEIVEWANALFDTCEAYVGDSMIEPATIDALRTRFRDLQQRARALAFEMDFSFLYREHRRLLSIGYRVEDAEIDESCYDMLASEARLTSLFAIAKGDLPTEHWFRLGRSVVAVGTRAALLSWSGSMFEYLMPPLVMQERPGGILNQSGRLSIKRQITYAKGLGTPWGISESAFNARDHELNYQYSNFGVPSLGLKRGLGQNAVIAPYASLLACQYAPEEAAANLAHLETMGALGRYGFHDAIDFTPSRVPEGQRCAVVRNYMAHHHGMSITAVADLVFKGRLREHFHADPVIEAAELLLQEKAPREIPILTVHSEPEEIQPTEAEQLVGQELRVTSEPIAAERSTLLLSNSHYSAMMTATGAGYARWNGQAVTRWQPDPAEDRAGNFLFLRDVESGAWWSATAEPRSAPGETARTEFSDDKAVFHKVANGLRTELECFVTTEHDGEARRLTIHNDSEVERTVEVTSYMEVVVGPPEADTAHPAFAKMFVGTEIGPRGDVIHAWRRKRSADDPDMHVAHMVIDAVAPEGGRETTAETDRRRFIGRGRSLPDAAAFDPGATLSGTDGFTLDPIFSLRRVVRIPPGKKAGLVFWTLAAPDRATTERAIERYRYAGSYRDEAVHAWTRSQVQLRYLGISSQEAAVFQDLARYLLYPDLQLRAEEKIVRAGLAPQSALWPLSISGDCPIVLLRINDSVDMEIVERSLLAQEYLAERGLITDFVVLNEKPTSYVQELQQEIDAACDAAKARSRAHLSGRHIFALRRDLMDARTHGALLAAARVVLHTRNGQLAEQLVRAVALVERGTKAGRGLAPRKAAQPRRPALPSTARQGSTATSIPHDDLEFWNGYGGFADDGRRYVVRLAGGTFTPAPWINVVSNAAFGFHVCAEGGGFTWSGNSRDHQLTPWSNDPVTDRPGEAIHIVDRQTGALLPPCAGFAQKDDGIVYEASHARGATTFTSRHGDIAIALTQFVAPEDPVKISRLRLTNHGTRERRLRVYAYAEWVLGSRRAFAAPFVLPAMAEGEVMVAANRFDLANSERTAFLAASEPLSSFTSDRRSFIGRGDSRRPDAVLSGRALSNGVAVDGDPCAAIAVDVTIAAGQTREVRFVLGDGADEAQAVALANTHRAGDGEKALAAIDAHWRSFTDTLQVRTPDRALDHLLNGWLVYQNLSCRLLARTGFYQASGAYGFRDQLQDTLALTLHDPSLARRQILNAAGRQFVEGDVQHWWLPESGAGVRTRIADDVVWLAYAIAEYCEATGDRSILAERLPFLHGSALSEGENDAFFKPDTGEDAASVYEHAARALDLAVARTGPHGLPLFLGGDWNDGMNRVGIGGEGESVWLGWFLLHALTAFLPFAEAEADTERAARWQDHAAALRSALEADGWDGAWYRRGFFDDGTPLGASENDECAIDSIAQSWSVLSGGGDPERARTAMEAVLEHLVDDEHALVRLFTPPFSKGDTDPGYIRAYPPGVRENGGQYTHAATWVVYALAELGRGDDAYRCLSMLNPVAHASDRAAADRYRVEPYVVAADIYGDGAHSGRGGWTWYTGSAGWLYRAAVEGLLGIRLRGTRLVVRPALPTAWPGFEATLRHDGTAHRIVVTRNEDGSPAVSLDGVNVPAEGIDLTAMEPAENARAK</sequence>
<dbReference type="Pfam" id="PF17167">
    <property type="entry name" value="Glyco_hydro_94"/>
    <property type="match status" value="1"/>
</dbReference>
<feature type="domain" description="Glycosyl hydrolase 94 catalytic" evidence="7">
    <location>
        <begin position="2341"/>
        <end position="2766"/>
    </location>
</feature>
<dbReference type="InterPro" id="IPR033432">
    <property type="entry name" value="GH94_catalytic"/>
</dbReference>
<dbReference type="InterPro" id="IPR037820">
    <property type="entry name" value="GH94N_NdvB"/>
</dbReference>
<dbReference type="Gene3D" id="1.50.10.10">
    <property type="match status" value="1"/>
</dbReference>
<dbReference type="PANTHER" id="PTHR37469">
    <property type="entry name" value="CELLOBIONIC ACID PHOSPHORYLASE-RELATED"/>
    <property type="match status" value="1"/>
</dbReference>
<dbReference type="InterPro" id="IPR012341">
    <property type="entry name" value="6hp_glycosidase-like_sf"/>
</dbReference>
<keyword evidence="4" id="KW-0812">Transmembrane</keyword>
<feature type="compositionally biased region" description="Polar residues" evidence="3">
    <location>
        <begin position="2029"/>
        <end position="2038"/>
    </location>
</feature>
<dbReference type="GO" id="GO:0030246">
    <property type="term" value="F:carbohydrate binding"/>
    <property type="evidence" value="ECO:0007669"/>
    <property type="project" value="InterPro"/>
</dbReference>
<dbReference type="SUPFAM" id="SSF48208">
    <property type="entry name" value="Six-hairpin glycosidases"/>
    <property type="match status" value="1"/>
</dbReference>
<feature type="transmembrane region" description="Helical" evidence="4">
    <location>
        <begin position="396"/>
        <end position="416"/>
    </location>
</feature>
<protein>
    <submittedName>
        <fullName evidence="8">Protein ndvB</fullName>
    </submittedName>
</protein>
<evidence type="ECO:0000256" key="3">
    <source>
        <dbReference type="SAM" id="MobiDB-lite"/>
    </source>
</evidence>
<evidence type="ECO:0000313" key="9">
    <source>
        <dbReference type="Proteomes" id="UP000320314"/>
    </source>
</evidence>
<dbReference type="RefSeq" id="WP_141165305.1">
    <property type="nucleotide sequence ID" value="NZ_VHLH01000002.1"/>
</dbReference>
<dbReference type="GO" id="GO:0005975">
    <property type="term" value="P:carbohydrate metabolic process"/>
    <property type="evidence" value="ECO:0007669"/>
    <property type="project" value="InterPro"/>
</dbReference>
<evidence type="ECO:0000259" key="7">
    <source>
        <dbReference type="Pfam" id="PF17167"/>
    </source>
</evidence>
<dbReference type="Pfam" id="PF10091">
    <property type="entry name" value="Glycoamylase"/>
    <property type="match status" value="1"/>
</dbReference>
<organism evidence="8 9">
    <name type="scientific">Pararhizobium mangrovi</name>
    <dbReference type="NCBI Taxonomy" id="2590452"/>
    <lineage>
        <taxon>Bacteria</taxon>
        <taxon>Pseudomonadati</taxon>
        <taxon>Pseudomonadota</taxon>
        <taxon>Alphaproteobacteria</taxon>
        <taxon>Hyphomicrobiales</taxon>
        <taxon>Rhizobiaceae</taxon>
        <taxon>Rhizobium/Agrobacterium group</taxon>
        <taxon>Pararhizobium</taxon>
    </lineage>
</organism>
<feature type="transmembrane region" description="Helical" evidence="4">
    <location>
        <begin position="797"/>
        <end position="816"/>
    </location>
</feature>
<evidence type="ECO:0000313" key="8">
    <source>
        <dbReference type="EMBL" id="TPW31948.1"/>
    </source>
</evidence>
<feature type="domain" description="Glycosyl hydrolase 94 supersandwich" evidence="5">
    <location>
        <begin position="1540"/>
        <end position="1815"/>
    </location>
</feature>
<dbReference type="InterPro" id="IPR037018">
    <property type="entry name" value="GH65_N"/>
</dbReference>
<proteinExistence type="predicted"/>
<dbReference type="InterPro" id="IPR052047">
    <property type="entry name" value="GH94_Enzymes"/>
</dbReference>
<dbReference type="Gene3D" id="2.70.98.40">
    <property type="entry name" value="Glycoside hydrolase, family 65, N-terminal domain"/>
    <property type="match status" value="2"/>
</dbReference>
<feature type="transmembrane region" description="Helical" evidence="4">
    <location>
        <begin position="822"/>
        <end position="843"/>
    </location>
</feature>
<keyword evidence="4" id="KW-1133">Transmembrane helix</keyword>
<dbReference type="InterPro" id="IPR010383">
    <property type="entry name" value="Glyco_hydrolase_94_b-supersand"/>
</dbReference>
<feature type="transmembrane region" description="Helical" evidence="4">
    <location>
        <begin position="930"/>
        <end position="960"/>
    </location>
</feature>
<keyword evidence="9" id="KW-1185">Reference proteome</keyword>
<feature type="domain" description="Glycoamylase-like" evidence="6">
    <location>
        <begin position="1285"/>
        <end position="1489"/>
    </location>
</feature>
<dbReference type="Gene3D" id="2.60.420.10">
    <property type="entry name" value="Maltose phosphorylase, domain 3"/>
    <property type="match status" value="1"/>
</dbReference>
<dbReference type="GO" id="GO:0016757">
    <property type="term" value="F:glycosyltransferase activity"/>
    <property type="evidence" value="ECO:0007669"/>
    <property type="project" value="UniProtKB-KW"/>
</dbReference>
<dbReference type="CDD" id="cd11756">
    <property type="entry name" value="GH94N_ChvB_NdvB_1_like"/>
    <property type="match status" value="1"/>
</dbReference>
<evidence type="ECO:0000259" key="5">
    <source>
        <dbReference type="Pfam" id="PF06165"/>
    </source>
</evidence>
<dbReference type="Pfam" id="PF06165">
    <property type="entry name" value="GH94_b-supersand"/>
    <property type="match status" value="2"/>
</dbReference>
<gene>
    <name evidence="8" type="ORF">FJU11_01795</name>
</gene>
<evidence type="ECO:0000256" key="1">
    <source>
        <dbReference type="ARBA" id="ARBA00022676"/>
    </source>
</evidence>
<keyword evidence="4" id="KW-0472">Membrane</keyword>
<dbReference type="InterPro" id="IPR011013">
    <property type="entry name" value="Gal_mutarotase_sf_dom"/>
</dbReference>
<evidence type="ECO:0000256" key="4">
    <source>
        <dbReference type="SAM" id="Phobius"/>
    </source>
</evidence>
<dbReference type="OrthoDB" id="9769991at2"/>
<evidence type="ECO:0000259" key="6">
    <source>
        <dbReference type="Pfam" id="PF10091"/>
    </source>
</evidence>
<dbReference type="CDD" id="cd11753">
    <property type="entry name" value="GH94N_ChvB_NdvB_2_like"/>
    <property type="match status" value="1"/>
</dbReference>
<dbReference type="InterPro" id="IPR008928">
    <property type="entry name" value="6-hairpin_glycosidase_sf"/>
</dbReference>
<feature type="region of interest" description="Disordered" evidence="3">
    <location>
        <begin position="2011"/>
        <end position="2038"/>
    </location>
</feature>
<accession>A0A506UEA0</accession>
<dbReference type="InterPro" id="IPR019282">
    <property type="entry name" value="Glycoamylase-like_cons_dom"/>
</dbReference>
<name>A0A506UEA0_9HYPH</name>
<dbReference type="Proteomes" id="UP000320314">
    <property type="component" value="Unassembled WGS sequence"/>
</dbReference>
<evidence type="ECO:0000256" key="2">
    <source>
        <dbReference type="ARBA" id="ARBA00022679"/>
    </source>
</evidence>
<reference evidence="8 9" key="1">
    <citation type="submission" date="2019-06" db="EMBL/GenBank/DDBJ databases">
        <authorList>
            <person name="Li M."/>
        </authorList>
    </citation>
    <scope>NUCLEOTIDE SEQUENCE [LARGE SCALE GENOMIC DNA]</scope>
    <source>
        <strain evidence="8 9">BGMRC6574</strain>
    </source>
</reference>
<dbReference type="EMBL" id="VHLH01000002">
    <property type="protein sequence ID" value="TPW31948.1"/>
    <property type="molecule type" value="Genomic_DNA"/>
</dbReference>
<dbReference type="SUPFAM" id="SSF74650">
    <property type="entry name" value="Galactose mutarotase-like"/>
    <property type="match status" value="2"/>
</dbReference>
<feature type="compositionally biased region" description="Low complexity" evidence="3">
    <location>
        <begin position="2015"/>
        <end position="2027"/>
    </location>
</feature>
<dbReference type="PANTHER" id="PTHR37469:SF2">
    <property type="entry name" value="CELLOBIONIC ACID PHOSPHORYLASE"/>
    <property type="match status" value="1"/>
</dbReference>
<comment type="caution">
    <text evidence="8">The sequence shown here is derived from an EMBL/GenBank/DDBJ whole genome shotgun (WGS) entry which is preliminary data.</text>
</comment>
<dbReference type="SMART" id="SM01068">
    <property type="entry name" value="CBM_X"/>
    <property type="match status" value="2"/>
</dbReference>
<keyword evidence="2" id="KW-0808">Transferase</keyword>